<dbReference type="Proteomes" id="UP000027178">
    <property type="component" value="Unassembled WGS sequence"/>
</dbReference>
<dbReference type="PATRIC" id="fig|1348663.4.peg.4256"/>
<dbReference type="InterPro" id="IPR036390">
    <property type="entry name" value="WH_DNA-bd_sf"/>
</dbReference>
<dbReference type="EMBL" id="JNBY01000094">
    <property type="protein sequence ID" value="KDN83764.1"/>
    <property type="molecule type" value="Genomic_DNA"/>
</dbReference>
<dbReference type="AlphaFoldDB" id="A0A066YUW8"/>
<accession>A0A066YUW8</accession>
<dbReference type="SMART" id="SM00347">
    <property type="entry name" value="HTH_MARR"/>
    <property type="match status" value="1"/>
</dbReference>
<dbReference type="eggNOG" id="COG1846">
    <property type="taxonomic scope" value="Bacteria"/>
</dbReference>
<sequence length="145" mass="15418">MSLVTALVRSSFLVDAAYTQAGRTHGLTPQQGQLLCVLMARPYGMGELSGALGLAKSSLTGLVDRTAQHGLVRREDDPRDSRAVRVALTPEGTELAERFYADACRRIDALGDGLDAEQRGALAALLGRVVLDNEAPVVFVEPGRA</sequence>
<dbReference type="HOGENOM" id="CLU_083287_27_8_11"/>
<dbReference type="GO" id="GO:0006950">
    <property type="term" value="P:response to stress"/>
    <property type="evidence" value="ECO:0007669"/>
    <property type="project" value="TreeGrafter"/>
</dbReference>
<dbReference type="InterPro" id="IPR039422">
    <property type="entry name" value="MarR/SlyA-like"/>
</dbReference>
<keyword evidence="3" id="KW-1185">Reference proteome</keyword>
<dbReference type="Pfam" id="PF12802">
    <property type="entry name" value="MarR_2"/>
    <property type="match status" value="1"/>
</dbReference>
<name>A0A066YUW8_9ACTN</name>
<evidence type="ECO:0000259" key="1">
    <source>
        <dbReference type="PROSITE" id="PS50995"/>
    </source>
</evidence>
<feature type="domain" description="HTH marR-type" evidence="1">
    <location>
        <begin position="1"/>
        <end position="131"/>
    </location>
</feature>
<dbReference type="SUPFAM" id="SSF46785">
    <property type="entry name" value="Winged helix' DNA-binding domain"/>
    <property type="match status" value="1"/>
</dbReference>
<organism evidence="2 3">
    <name type="scientific">Kitasatospora cheerisanensis KCTC 2395</name>
    <dbReference type="NCBI Taxonomy" id="1348663"/>
    <lineage>
        <taxon>Bacteria</taxon>
        <taxon>Bacillati</taxon>
        <taxon>Actinomycetota</taxon>
        <taxon>Actinomycetes</taxon>
        <taxon>Kitasatosporales</taxon>
        <taxon>Streptomycetaceae</taxon>
        <taxon>Kitasatospora</taxon>
    </lineage>
</organism>
<dbReference type="Gene3D" id="1.10.10.10">
    <property type="entry name" value="Winged helix-like DNA-binding domain superfamily/Winged helix DNA-binding domain"/>
    <property type="match status" value="1"/>
</dbReference>
<dbReference type="InterPro" id="IPR000835">
    <property type="entry name" value="HTH_MarR-typ"/>
</dbReference>
<gene>
    <name evidence="2" type="ORF">KCH_44130</name>
</gene>
<dbReference type="GO" id="GO:0003700">
    <property type="term" value="F:DNA-binding transcription factor activity"/>
    <property type="evidence" value="ECO:0007669"/>
    <property type="project" value="InterPro"/>
</dbReference>
<dbReference type="PRINTS" id="PR00598">
    <property type="entry name" value="HTHMARR"/>
</dbReference>
<dbReference type="PANTHER" id="PTHR33164">
    <property type="entry name" value="TRANSCRIPTIONAL REGULATOR, MARR FAMILY"/>
    <property type="match status" value="1"/>
</dbReference>
<proteinExistence type="predicted"/>
<protein>
    <submittedName>
        <fullName evidence="2">MarR family transcriptional regulator</fullName>
    </submittedName>
</protein>
<evidence type="ECO:0000313" key="3">
    <source>
        <dbReference type="Proteomes" id="UP000027178"/>
    </source>
</evidence>
<reference evidence="2 3" key="1">
    <citation type="submission" date="2014-05" db="EMBL/GenBank/DDBJ databases">
        <title>Draft Genome Sequence of Kitasatospora cheerisanensis KCTC 2395.</title>
        <authorList>
            <person name="Nam D.H."/>
        </authorList>
    </citation>
    <scope>NUCLEOTIDE SEQUENCE [LARGE SCALE GENOMIC DNA]</scope>
    <source>
        <strain evidence="2 3">KCTC 2395</strain>
    </source>
</reference>
<dbReference type="PANTHER" id="PTHR33164:SF107">
    <property type="entry name" value="TRANSCRIPTIONAL REGULATORY PROTEIN"/>
    <property type="match status" value="1"/>
</dbReference>
<dbReference type="InterPro" id="IPR036388">
    <property type="entry name" value="WH-like_DNA-bd_sf"/>
</dbReference>
<dbReference type="PROSITE" id="PS50995">
    <property type="entry name" value="HTH_MARR_2"/>
    <property type="match status" value="1"/>
</dbReference>
<comment type="caution">
    <text evidence="2">The sequence shown here is derived from an EMBL/GenBank/DDBJ whole genome shotgun (WGS) entry which is preliminary data.</text>
</comment>
<evidence type="ECO:0000313" key="2">
    <source>
        <dbReference type="EMBL" id="KDN83764.1"/>
    </source>
</evidence>